<evidence type="ECO:0000313" key="2">
    <source>
        <dbReference type="Proteomes" id="UP001143856"/>
    </source>
</evidence>
<reference evidence="1" key="1">
    <citation type="submission" date="2022-10" db="EMBL/GenBank/DDBJ databases">
        <title>Genome Sequence of Xylaria curta.</title>
        <authorList>
            <person name="Buettner E."/>
        </authorList>
    </citation>
    <scope>NUCLEOTIDE SEQUENCE</scope>
    <source>
        <strain evidence="1">Babe10</strain>
    </source>
</reference>
<keyword evidence="2" id="KW-1185">Reference proteome</keyword>
<accession>A0ACC1P8R3</accession>
<proteinExistence type="predicted"/>
<protein>
    <submittedName>
        <fullName evidence="1">Uncharacterized protein</fullName>
    </submittedName>
</protein>
<dbReference type="Proteomes" id="UP001143856">
    <property type="component" value="Unassembled WGS sequence"/>
</dbReference>
<dbReference type="EMBL" id="JAPDGR010000813">
    <property type="protein sequence ID" value="KAJ2987296.1"/>
    <property type="molecule type" value="Genomic_DNA"/>
</dbReference>
<organism evidence="1 2">
    <name type="scientific">Xylaria curta</name>
    <dbReference type="NCBI Taxonomy" id="42375"/>
    <lineage>
        <taxon>Eukaryota</taxon>
        <taxon>Fungi</taxon>
        <taxon>Dikarya</taxon>
        <taxon>Ascomycota</taxon>
        <taxon>Pezizomycotina</taxon>
        <taxon>Sordariomycetes</taxon>
        <taxon>Xylariomycetidae</taxon>
        <taxon>Xylariales</taxon>
        <taxon>Xylariaceae</taxon>
        <taxon>Xylaria</taxon>
    </lineage>
</organism>
<evidence type="ECO:0000313" key="1">
    <source>
        <dbReference type="EMBL" id="KAJ2987296.1"/>
    </source>
</evidence>
<gene>
    <name evidence="1" type="ORF">NUW58_g4583</name>
</gene>
<comment type="caution">
    <text evidence="1">The sequence shown here is derived from an EMBL/GenBank/DDBJ whole genome shotgun (WGS) entry which is preliminary data.</text>
</comment>
<name>A0ACC1P8R3_9PEZI</name>
<sequence length="553" mass="60631">MPSNSSPTLRGKLNKLHQPSIASTEEASDSSVTPHAYSQQQHTEYIKITTGNTACDSCQGSNSACLQRCSQCGFTTCVECHLNCEYDNHHILSNLDLDWSYERPGRRRGNRVKQAQAGAKMAKRDGAIPKPEIIKDVIYVGGIGKPQDSNSPPASETSKAQPPIKPTEVNGQEKRNFSNVPIPLNDQGRALRALQPGPAPTPAVGGNRDECSQLPSSMHLQTSDTLRTLLHPAGMIHNASVFPCASSLLQPQTSFSLFPGLSYHASINGTGMAGREVFEPSAECFRKMSAHWEQQDEHDLAQRYAFMAKKMERMDRCVACTRGDQPQHNDKGTSTGVNKSTEALGVSRGINPQNNMFQPGLKPPSTPTPSKRAACEGESAASKEHTDEVPDKNQEVPIRFARKVRFGDTTIINEAEPDTVGTGGDGHPPTKTIIHGIEWNHGVFPTADKQFVADILVQGGIATAGEFCERRNIKTILKHDQWAINNPKDFERQWECVQFLIDYWNTDEHVLSERANSGILAALRMLEGACSVYAISQGMPPGSFWVFWVEGSK</sequence>